<evidence type="ECO:0000259" key="4">
    <source>
        <dbReference type="PROSITE" id="PS50043"/>
    </source>
</evidence>
<keyword evidence="2 5" id="KW-0238">DNA-binding</keyword>
<feature type="domain" description="HTH luxR-type" evidence="4">
    <location>
        <begin position="185"/>
        <end position="250"/>
    </location>
</feature>
<reference evidence="5 6" key="1">
    <citation type="submission" date="2019-11" db="EMBL/GenBank/DDBJ databases">
        <title>Using colonization assays and comparative genomics to discover symbiosis behaviors and factors in Vibrio fischeri.</title>
        <authorList>
            <person name="Bongrand C."/>
            <person name="Moriano-Gutierrez S."/>
            <person name="Arevalo P."/>
            <person name="Mcfall-Ngai M."/>
            <person name="Visick K."/>
            <person name="Polz M.F."/>
            <person name="Ruby E.G."/>
        </authorList>
    </citation>
    <scope>NUCLEOTIDE SEQUENCE [LARGE SCALE GENOMIC DNA]</scope>
    <source>
        <strain evidence="6">emors.3.2</strain>
    </source>
</reference>
<evidence type="ECO:0000256" key="3">
    <source>
        <dbReference type="ARBA" id="ARBA00023163"/>
    </source>
</evidence>
<dbReference type="Pfam" id="PF00196">
    <property type="entry name" value="GerE"/>
    <property type="match status" value="1"/>
</dbReference>
<name>A0A6N3YYX4_ALIFS</name>
<evidence type="ECO:0000256" key="2">
    <source>
        <dbReference type="ARBA" id="ARBA00023125"/>
    </source>
</evidence>
<dbReference type="InterPro" id="IPR016032">
    <property type="entry name" value="Sig_transdc_resp-reg_C-effctor"/>
</dbReference>
<dbReference type="Gene3D" id="1.10.10.10">
    <property type="entry name" value="Winged helix-like DNA-binding domain superfamily/Winged helix DNA-binding domain"/>
    <property type="match status" value="1"/>
</dbReference>
<evidence type="ECO:0000313" key="5">
    <source>
        <dbReference type="EMBL" id="MUK43814.1"/>
    </source>
</evidence>
<dbReference type="Proteomes" id="UP000435323">
    <property type="component" value="Unassembled WGS sequence"/>
</dbReference>
<dbReference type="SMART" id="SM00421">
    <property type="entry name" value="HTH_LUXR"/>
    <property type="match status" value="1"/>
</dbReference>
<dbReference type="GO" id="GO:0006355">
    <property type="term" value="P:regulation of DNA-templated transcription"/>
    <property type="evidence" value="ECO:0007669"/>
    <property type="project" value="InterPro"/>
</dbReference>
<keyword evidence="1" id="KW-0805">Transcription regulation</keyword>
<evidence type="ECO:0000256" key="1">
    <source>
        <dbReference type="ARBA" id="ARBA00023015"/>
    </source>
</evidence>
<dbReference type="InterPro" id="IPR000792">
    <property type="entry name" value="Tscrpt_reg_LuxR_C"/>
</dbReference>
<dbReference type="EMBL" id="WOBO01000001">
    <property type="protein sequence ID" value="MUK43814.1"/>
    <property type="molecule type" value="Genomic_DNA"/>
</dbReference>
<dbReference type="PANTHER" id="PTHR44688">
    <property type="entry name" value="DNA-BINDING TRANSCRIPTIONAL ACTIVATOR DEVR_DOSR"/>
    <property type="match status" value="1"/>
</dbReference>
<protein>
    <submittedName>
        <fullName evidence="5">DNA-binding response regulator</fullName>
    </submittedName>
</protein>
<dbReference type="PANTHER" id="PTHR44688:SF16">
    <property type="entry name" value="DNA-BINDING TRANSCRIPTIONAL ACTIVATOR DEVR_DOSR"/>
    <property type="match status" value="1"/>
</dbReference>
<dbReference type="GO" id="GO:0003677">
    <property type="term" value="F:DNA binding"/>
    <property type="evidence" value="ECO:0007669"/>
    <property type="project" value="UniProtKB-KW"/>
</dbReference>
<dbReference type="InterPro" id="IPR036388">
    <property type="entry name" value="WH-like_DNA-bd_sf"/>
</dbReference>
<keyword evidence="3" id="KW-0804">Transcription</keyword>
<comment type="caution">
    <text evidence="5">The sequence shown here is derived from an EMBL/GenBank/DDBJ whole genome shotgun (WGS) entry which is preliminary data.</text>
</comment>
<sequence>MHTAFESLLISQSNRLLKCEPSLFEITWRECAVEALELFDIDRLSLFPNSLILFNEGKLINAQKPGIAEVQRAKYSNKKPTEYLKLLSSSKQTITFSAYELRNSNLEVLRSLYQDGARWHCIIPLSMHGKVWGAATLGRLDQAEKEIDDIQINRLKMLCEMWLCYWQHSVLTRNLQSEEQRHINEGEQLLLLSKKQTTILNLLATGHSAKECAEKLNLSPRTIESHKYRMLTTLQLENHSELIQFALRNDLGKKYNP</sequence>
<accession>A0A6N3YYX4</accession>
<dbReference type="PROSITE" id="PS50043">
    <property type="entry name" value="HTH_LUXR_2"/>
    <property type="match status" value="1"/>
</dbReference>
<dbReference type="RefSeq" id="WP_155658264.1">
    <property type="nucleotide sequence ID" value="NZ_WOBE01000009.1"/>
</dbReference>
<proteinExistence type="predicted"/>
<organism evidence="5 6">
    <name type="scientific">Aliivibrio fischeri</name>
    <name type="common">Vibrio fischeri</name>
    <dbReference type="NCBI Taxonomy" id="668"/>
    <lineage>
        <taxon>Bacteria</taxon>
        <taxon>Pseudomonadati</taxon>
        <taxon>Pseudomonadota</taxon>
        <taxon>Gammaproteobacteria</taxon>
        <taxon>Vibrionales</taxon>
        <taxon>Vibrionaceae</taxon>
        <taxon>Aliivibrio</taxon>
    </lineage>
</organism>
<dbReference type="PRINTS" id="PR00038">
    <property type="entry name" value="HTHLUXR"/>
</dbReference>
<gene>
    <name evidence="5" type="ORF">GNP77_00320</name>
</gene>
<evidence type="ECO:0000313" key="6">
    <source>
        <dbReference type="Proteomes" id="UP000435323"/>
    </source>
</evidence>
<dbReference type="AlphaFoldDB" id="A0A6N3YYX4"/>
<dbReference type="CDD" id="cd06170">
    <property type="entry name" value="LuxR_C_like"/>
    <property type="match status" value="1"/>
</dbReference>
<dbReference type="SUPFAM" id="SSF46894">
    <property type="entry name" value="C-terminal effector domain of the bipartite response regulators"/>
    <property type="match status" value="1"/>
</dbReference>